<sequence length="264" mass="29434">MSNNRFITTEKRDHIFLICLNRPEERNAVNMEMIHQLSDAFTEYEDDSTSRCAVLYANGMHFTFGLELHSVSKALVEQGGLRFAANNVDPLGVGFSSRTRTKPIICAVHGFCFTLGIELILASDIAIAAEKTRFSQMEVTRGILPFGGATFRFLRTAGWGNSMRYLLTGDDFGTEEALKMGIIQEVVQKKELLNRALEFAGKIALQAPLAVQAVIANSQKYFIEGQREAIKDLTPTALRLMQTEDGKEGVNSFIEKRKPVYIGK</sequence>
<reference evidence="2" key="1">
    <citation type="journal article" date="2019" name="PLoS Negl. Trop. Dis.">
        <title>Revisiting the worldwide diversity of Leptospira species in the environment.</title>
        <authorList>
            <person name="Vincent A.T."/>
            <person name="Schiettekatte O."/>
            <person name="Bourhy P."/>
            <person name="Veyrier F.J."/>
            <person name="Picardeau M."/>
        </authorList>
    </citation>
    <scope>NUCLEOTIDE SEQUENCE [LARGE SCALE GENOMIC DNA]</scope>
    <source>
        <strain evidence="2">201400974</strain>
    </source>
</reference>
<dbReference type="GO" id="GO:0003824">
    <property type="term" value="F:catalytic activity"/>
    <property type="evidence" value="ECO:0007669"/>
    <property type="project" value="UniProtKB-ARBA"/>
</dbReference>
<evidence type="ECO:0000313" key="3">
    <source>
        <dbReference type="Proteomes" id="UP000298264"/>
    </source>
</evidence>
<proteinExistence type="inferred from homology"/>
<dbReference type="PANTHER" id="PTHR43802:SF1">
    <property type="entry name" value="IP11341P-RELATED"/>
    <property type="match status" value="1"/>
</dbReference>
<dbReference type="OrthoDB" id="9775794at2"/>
<protein>
    <submittedName>
        <fullName evidence="2">Crotonase/enoyl-CoA hydratase family protein</fullName>
    </submittedName>
</protein>
<comment type="similarity">
    <text evidence="1">Belongs to the enoyl-CoA hydratase/isomerase family.</text>
</comment>
<dbReference type="InterPro" id="IPR001753">
    <property type="entry name" value="Enoyl-CoA_hydra/iso"/>
</dbReference>
<name>A0A4R9LW91_9LEPT</name>
<keyword evidence="3" id="KW-1185">Reference proteome</keyword>
<dbReference type="AlphaFoldDB" id="A0A4R9LW91"/>
<dbReference type="Pfam" id="PF00378">
    <property type="entry name" value="ECH_1"/>
    <property type="match status" value="1"/>
</dbReference>
<comment type="caution">
    <text evidence="2">The sequence shown here is derived from an EMBL/GenBank/DDBJ whole genome shotgun (WGS) entry which is preliminary data.</text>
</comment>
<dbReference type="Proteomes" id="UP000298264">
    <property type="component" value="Unassembled WGS sequence"/>
</dbReference>
<accession>A0A4R9LW91</accession>
<dbReference type="SUPFAM" id="SSF52096">
    <property type="entry name" value="ClpP/crotonase"/>
    <property type="match status" value="1"/>
</dbReference>
<dbReference type="Gene3D" id="3.90.226.10">
    <property type="entry name" value="2-enoyl-CoA Hydratase, Chain A, domain 1"/>
    <property type="match status" value="1"/>
</dbReference>
<dbReference type="InterPro" id="IPR014748">
    <property type="entry name" value="Enoyl-CoA_hydra_C"/>
</dbReference>
<evidence type="ECO:0000313" key="2">
    <source>
        <dbReference type="EMBL" id="TGN13382.1"/>
    </source>
</evidence>
<dbReference type="InterPro" id="IPR029045">
    <property type="entry name" value="ClpP/crotonase-like_dom_sf"/>
</dbReference>
<organism evidence="2 3">
    <name type="scientific">Leptospira ilyithenensis</name>
    <dbReference type="NCBI Taxonomy" id="2484901"/>
    <lineage>
        <taxon>Bacteria</taxon>
        <taxon>Pseudomonadati</taxon>
        <taxon>Spirochaetota</taxon>
        <taxon>Spirochaetia</taxon>
        <taxon>Leptospirales</taxon>
        <taxon>Leptospiraceae</taxon>
        <taxon>Leptospira</taxon>
    </lineage>
</organism>
<dbReference type="PANTHER" id="PTHR43802">
    <property type="entry name" value="ENOYL-COA HYDRATASE"/>
    <property type="match status" value="1"/>
</dbReference>
<evidence type="ECO:0000256" key="1">
    <source>
        <dbReference type="ARBA" id="ARBA00005254"/>
    </source>
</evidence>
<dbReference type="CDD" id="cd06558">
    <property type="entry name" value="crotonase-like"/>
    <property type="match status" value="1"/>
</dbReference>
<gene>
    <name evidence="2" type="ORF">EHS11_03890</name>
</gene>
<dbReference type="NCBIfam" id="NF005126">
    <property type="entry name" value="PRK06563.1"/>
    <property type="match status" value="1"/>
</dbReference>
<dbReference type="EMBL" id="RQHV01000029">
    <property type="protein sequence ID" value="TGN13382.1"/>
    <property type="molecule type" value="Genomic_DNA"/>
</dbReference>
<dbReference type="RefSeq" id="WP_135763106.1">
    <property type="nucleotide sequence ID" value="NZ_RQHV01000029.1"/>
</dbReference>
<dbReference type="Gene3D" id="1.10.12.10">
    <property type="entry name" value="Lyase 2-enoyl-coa Hydratase, Chain A, domain 2"/>
    <property type="match status" value="1"/>
</dbReference>